<feature type="compositionally biased region" description="Polar residues" evidence="1">
    <location>
        <begin position="12"/>
        <end position="30"/>
    </location>
</feature>
<dbReference type="Proteomes" id="UP001296104">
    <property type="component" value="Unassembled WGS sequence"/>
</dbReference>
<comment type="caution">
    <text evidence="2">The sequence shown here is derived from an EMBL/GenBank/DDBJ whole genome shotgun (WGS) entry which is preliminary data.</text>
</comment>
<feature type="compositionally biased region" description="Polar residues" evidence="1">
    <location>
        <begin position="131"/>
        <end position="162"/>
    </location>
</feature>
<evidence type="ECO:0000313" key="3">
    <source>
        <dbReference type="Proteomes" id="UP001296104"/>
    </source>
</evidence>
<protein>
    <submittedName>
        <fullName evidence="2">Uncharacterized protein</fullName>
    </submittedName>
</protein>
<feature type="compositionally biased region" description="Basic and acidic residues" evidence="1">
    <location>
        <begin position="1"/>
        <end position="11"/>
    </location>
</feature>
<name>A0AAI9EE84_9PEZI</name>
<evidence type="ECO:0000256" key="1">
    <source>
        <dbReference type="SAM" id="MobiDB-lite"/>
    </source>
</evidence>
<accession>A0AAI9EE84</accession>
<feature type="region of interest" description="Disordered" evidence="1">
    <location>
        <begin position="1"/>
        <end position="219"/>
    </location>
</feature>
<feature type="compositionally biased region" description="Polar residues" evidence="1">
    <location>
        <begin position="186"/>
        <end position="197"/>
    </location>
</feature>
<dbReference type="AlphaFoldDB" id="A0AAI9EE84"/>
<dbReference type="EMBL" id="CAVMBE010000071">
    <property type="protein sequence ID" value="CAK4032845.1"/>
    <property type="molecule type" value="Genomic_DNA"/>
</dbReference>
<sequence length="219" mass="23353">MDAASRDRSDPRNQAPSDSTGPDKSYNSNGVLDIPRRRSPGNSRPNTQQQVGRAAGSQAAALSDGNDSEGANASGDFWNPSLPGANAFGYSDPGRDSGGISRSDTVVVLGPVEPTTPAPRARNRPVLHQYLNGTVGNNAVNDGRSPSRNTGAVAQPRSSGDNPQRRGEAPMSAEINNTLSRERLRQYQQALHRYTSNSEDDSQQYVNHAGSRQRRSGPS</sequence>
<organism evidence="2 3">
    <name type="scientific">Lecanosticta acicola</name>
    <dbReference type="NCBI Taxonomy" id="111012"/>
    <lineage>
        <taxon>Eukaryota</taxon>
        <taxon>Fungi</taxon>
        <taxon>Dikarya</taxon>
        <taxon>Ascomycota</taxon>
        <taxon>Pezizomycotina</taxon>
        <taxon>Dothideomycetes</taxon>
        <taxon>Dothideomycetidae</taxon>
        <taxon>Mycosphaerellales</taxon>
        <taxon>Mycosphaerellaceae</taxon>
        <taxon>Lecanosticta</taxon>
    </lineage>
</organism>
<gene>
    <name evidence="2" type="ORF">LECACI_7A008003</name>
</gene>
<keyword evidence="3" id="KW-1185">Reference proteome</keyword>
<proteinExistence type="predicted"/>
<reference evidence="2" key="1">
    <citation type="submission" date="2023-11" db="EMBL/GenBank/DDBJ databases">
        <authorList>
            <person name="Alioto T."/>
            <person name="Alioto T."/>
            <person name="Gomez Garrido J."/>
        </authorList>
    </citation>
    <scope>NUCLEOTIDE SEQUENCE</scope>
</reference>
<evidence type="ECO:0000313" key="2">
    <source>
        <dbReference type="EMBL" id="CAK4032845.1"/>
    </source>
</evidence>